<comment type="caution">
    <text evidence="2">The sequence shown here is derived from an EMBL/GenBank/DDBJ whole genome shotgun (WGS) entry which is preliminary data.</text>
</comment>
<reference evidence="2 3" key="2">
    <citation type="journal article" date="2019" name="G3 (Bethesda)">
        <title>Hybrid Assembly of the Genome of the Entomopathogenic Nematode Steinernema carpocapsae Identifies the X-Chromosome.</title>
        <authorList>
            <person name="Serra L."/>
            <person name="Macchietto M."/>
            <person name="Macias-Munoz A."/>
            <person name="McGill C.J."/>
            <person name="Rodriguez I.M."/>
            <person name="Rodriguez B."/>
            <person name="Murad R."/>
            <person name="Mortazavi A."/>
        </authorList>
    </citation>
    <scope>NUCLEOTIDE SEQUENCE [LARGE SCALE GENOMIC DNA]</scope>
    <source>
        <strain evidence="2 3">ALL</strain>
    </source>
</reference>
<feature type="region of interest" description="Disordered" evidence="1">
    <location>
        <begin position="27"/>
        <end position="114"/>
    </location>
</feature>
<organism evidence="2 3">
    <name type="scientific">Steinernema carpocapsae</name>
    <name type="common">Entomopathogenic nematode</name>
    <dbReference type="NCBI Taxonomy" id="34508"/>
    <lineage>
        <taxon>Eukaryota</taxon>
        <taxon>Metazoa</taxon>
        <taxon>Ecdysozoa</taxon>
        <taxon>Nematoda</taxon>
        <taxon>Chromadorea</taxon>
        <taxon>Rhabditida</taxon>
        <taxon>Tylenchina</taxon>
        <taxon>Panagrolaimomorpha</taxon>
        <taxon>Strongyloidoidea</taxon>
        <taxon>Steinernematidae</taxon>
        <taxon>Steinernema</taxon>
    </lineage>
</organism>
<gene>
    <name evidence="2" type="ORF">L596_000733</name>
</gene>
<evidence type="ECO:0000256" key="1">
    <source>
        <dbReference type="SAM" id="MobiDB-lite"/>
    </source>
</evidence>
<dbReference type="Proteomes" id="UP000298663">
    <property type="component" value="Chromosome X"/>
</dbReference>
<sequence length="114" mass="12897">MAGTGPPQPTILDALISAAKKRKCPRIIEKLNNDVSHQHRPASQEPRREPRDLAPKSSEAPLKDKKRVPIPRRPDAGLPVYPEKKSRIRQPIRRSRCIAEKAQEKKTTIKSNLI</sequence>
<feature type="compositionally biased region" description="Basic and acidic residues" evidence="1">
    <location>
        <begin position="97"/>
        <end position="107"/>
    </location>
</feature>
<evidence type="ECO:0000313" key="2">
    <source>
        <dbReference type="EMBL" id="TMS32945.1"/>
    </source>
</evidence>
<reference evidence="2 3" key="1">
    <citation type="journal article" date="2015" name="Genome Biol.">
        <title>Comparative genomics of Steinernema reveals deeply conserved gene regulatory networks.</title>
        <authorList>
            <person name="Dillman A.R."/>
            <person name="Macchietto M."/>
            <person name="Porter C.F."/>
            <person name="Rogers A."/>
            <person name="Williams B."/>
            <person name="Antoshechkin I."/>
            <person name="Lee M.M."/>
            <person name="Goodwin Z."/>
            <person name="Lu X."/>
            <person name="Lewis E.E."/>
            <person name="Goodrich-Blair H."/>
            <person name="Stock S.P."/>
            <person name="Adams B.J."/>
            <person name="Sternberg P.W."/>
            <person name="Mortazavi A."/>
        </authorList>
    </citation>
    <scope>NUCLEOTIDE SEQUENCE [LARGE SCALE GENOMIC DNA]</scope>
    <source>
        <strain evidence="2 3">ALL</strain>
    </source>
</reference>
<dbReference type="EMBL" id="AZBU02000001">
    <property type="protein sequence ID" value="TMS32945.1"/>
    <property type="molecule type" value="Genomic_DNA"/>
</dbReference>
<protein>
    <submittedName>
        <fullName evidence="2">Uncharacterized protein</fullName>
    </submittedName>
</protein>
<feature type="compositionally biased region" description="Basic residues" evidence="1">
    <location>
        <begin position="86"/>
        <end position="96"/>
    </location>
</feature>
<feature type="compositionally biased region" description="Basic and acidic residues" evidence="1">
    <location>
        <begin position="45"/>
        <end position="54"/>
    </location>
</feature>
<proteinExistence type="predicted"/>
<keyword evidence="3" id="KW-1185">Reference proteome</keyword>
<dbReference type="EMBL" id="CM016762">
    <property type="protein sequence ID" value="TMS32945.1"/>
    <property type="molecule type" value="Genomic_DNA"/>
</dbReference>
<name>A0A4U8ULC1_STECR</name>
<accession>A0A4U8ULC1</accession>
<dbReference type="AlphaFoldDB" id="A0A4U8ULC1"/>
<evidence type="ECO:0000313" key="3">
    <source>
        <dbReference type="Proteomes" id="UP000298663"/>
    </source>
</evidence>